<evidence type="ECO:0000313" key="4">
    <source>
        <dbReference type="Proteomes" id="UP001168613"/>
    </source>
</evidence>
<comment type="caution">
    <text evidence="3">The sequence shown here is derived from an EMBL/GenBank/DDBJ whole genome shotgun (WGS) entry which is preliminary data.</text>
</comment>
<feature type="chain" id="PRO_5047138599" evidence="2">
    <location>
        <begin position="30"/>
        <end position="130"/>
    </location>
</feature>
<sequence>MHKTAFLSIRYLAASCAVSALAFALPSQAQPTQKNYQQDLQHCEALQGESRAACRREAGAALQAERQNKLEQPNPAMPSNRTARCDRLPLERQQECRLTMQEGQETTVSGSVQGGGILRETTITVPATAR</sequence>
<proteinExistence type="predicted"/>
<evidence type="ECO:0000313" key="3">
    <source>
        <dbReference type="EMBL" id="MDN4122024.1"/>
    </source>
</evidence>
<accession>A0ABT8EL52</accession>
<keyword evidence="4" id="KW-1185">Reference proteome</keyword>
<keyword evidence="2" id="KW-0732">Signal</keyword>
<feature type="region of interest" description="Disordered" evidence="1">
    <location>
        <begin position="57"/>
        <end position="82"/>
    </location>
</feature>
<evidence type="ECO:0000256" key="2">
    <source>
        <dbReference type="SAM" id="SignalP"/>
    </source>
</evidence>
<protein>
    <submittedName>
        <fullName evidence="3">Uncharacterized protein</fullName>
    </submittedName>
</protein>
<feature type="signal peptide" evidence="2">
    <location>
        <begin position="1"/>
        <end position="29"/>
    </location>
</feature>
<dbReference type="EMBL" id="JAJHNU010000003">
    <property type="protein sequence ID" value="MDN4122024.1"/>
    <property type="molecule type" value="Genomic_DNA"/>
</dbReference>
<gene>
    <name evidence="3" type="ORF">LMS43_12065</name>
</gene>
<name>A0ABT8EL52_9BURK</name>
<reference evidence="3" key="1">
    <citation type="submission" date="2021-11" db="EMBL/GenBank/DDBJ databases">
        <title>Draft genome sequence of Alcaligenes endophyticus type strain CCUG 75668T.</title>
        <authorList>
            <person name="Salva-Serra F."/>
            <person name="Duran R.E."/>
            <person name="Seeger M."/>
            <person name="Moore E.R.B."/>
            <person name="Jaen-Luchoro D."/>
        </authorList>
    </citation>
    <scope>NUCLEOTIDE SEQUENCE</scope>
    <source>
        <strain evidence="3">CCUG 75668</strain>
    </source>
</reference>
<evidence type="ECO:0000256" key="1">
    <source>
        <dbReference type="SAM" id="MobiDB-lite"/>
    </source>
</evidence>
<dbReference type="Proteomes" id="UP001168613">
    <property type="component" value="Unassembled WGS sequence"/>
</dbReference>
<organism evidence="3 4">
    <name type="scientific">Alcaligenes endophyticus</name>
    <dbReference type="NCBI Taxonomy" id="1929088"/>
    <lineage>
        <taxon>Bacteria</taxon>
        <taxon>Pseudomonadati</taxon>
        <taxon>Pseudomonadota</taxon>
        <taxon>Betaproteobacteria</taxon>
        <taxon>Burkholderiales</taxon>
        <taxon>Alcaligenaceae</taxon>
        <taxon>Alcaligenes</taxon>
    </lineage>
</organism>
<dbReference type="RefSeq" id="WP_266122972.1">
    <property type="nucleotide sequence ID" value="NZ_JAJHNU010000003.1"/>
</dbReference>